<comment type="caution">
    <text evidence="2">The sequence shown here is derived from an EMBL/GenBank/DDBJ whole genome shotgun (WGS) entry which is preliminary data.</text>
</comment>
<reference evidence="2 3" key="1">
    <citation type="submission" date="2018-02" db="EMBL/GenBank/DDBJ databases">
        <authorList>
            <person name="Machado R.A."/>
        </authorList>
    </citation>
    <scope>NUCLEOTIDE SEQUENCE [LARGE SCALE GENOMIC DNA]</scope>
    <source>
        <strain evidence="2 3">T327</strain>
    </source>
</reference>
<evidence type="ECO:0000313" key="3">
    <source>
        <dbReference type="Proteomes" id="UP000697802"/>
    </source>
</evidence>
<accession>A0ABX0GGA8</accession>
<keyword evidence="3" id="KW-1185">Reference proteome</keyword>
<keyword evidence="1" id="KW-0472">Membrane</keyword>
<name>A0ABX0GGA8_9GAMM</name>
<keyword evidence="1" id="KW-0812">Transmembrane</keyword>
<dbReference type="EMBL" id="PUJU01000014">
    <property type="protein sequence ID" value="NHB87809.1"/>
    <property type="molecule type" value="Genomic_DNA"/>
</dbReference>
<organism evidence="2 3">
    <name type="scientific">Photorhabdus tasmaniensis</name>
    <dbReference type="NCBI Taxonomy" id="1004159"/>
    <lineage>
        <taxon>Bacteria</taxon>
        <taxon>Pseudomonadati</taxon>
        <taxon>Pseudomonadota</taxon>
        <taxon>Gammaproteobacteria</taxon>
        <taxon>Enterobacterales</taxon>
        <taxon>Morganellaceae</taxon>
        <taxon>Photorhabdus</taxon>
    </lineage>
</organism>
<dbReference type="Proteomes" id="UP000697802">
    <property type="component" value="Unassembled WGS sequence"/>
</dbReference>
<evidence type="ECO:0000256" key="1">
    <source>
        <dbReference type="SAM" id="Phobius"/>
    </source>
</evidence>
<sequence>MRLKILNKILNKKNIITFIIFFIIFILPVISMMNCHGWNEGSMEVTECSINLWIVREYASFYYDFVLVGAFAMGIPIIIYIVLGITIILIFRNLI</sequence>
<gene>
    <name evidence="2" type="ORF">C5471_08880</name>
</gene>
<feature type="transmembrane region" description="Helical" evidence="1">
    <location>
        <begin position="65"/>
        <end position="91"/>
    </location>
</feature>
<dbReference type="RefSeq" id="WP_133815880.1">
    <property type="nucleotide sequence ID" value="NZ_CAWPIF010000014.1"/>
</dbReference>
<keyword evidence="1" id="KW-1133">Transmembrane helix</keyword>
<proteinExistence type="predicted"/>
<protein>
    <submittedName>
        <fullName evidence="2">Uncharacterized protein</fullName>
    </submittedName>
</protein>
<evidence type="ECO:0000313" key="2">
    <source>
        <dbReference type="EMBL" id="NHB87809.1"/>
    </source>
</evidence>
<feature type="transmembrane region" description="Helical" evidence="1">
    <location>
        <begin position="15"/>
        <end position="33"/>
    </location>
</feature>